<evidence type="ECO:0000256" key="1">
    <source>
        <dbReference type="SAM" id="MobiDB-lite"/>
    </source>
</evidence>
<comment type="caution">
    <text evidence="2">The sequence shown here is derived from an EMBL/GenBank/DDBJ whole genome shotgun (WGS) entry which is preliminary data.</text>
</comment>
<dbReference type="Proteomes" id="UP000770661">
    <property type="component" value="Unassembled WGS sequence"/>
</dbReference>
<protein>
    <submittedName>
        <fullName evidence="2">Uncharacterized protein</fullName>
    </submittedName>
</protein>
<feature type="compositionally biased region" description="Low complexity" evidence="1">
    <location>
        <begin position="38"/>
        <end position="62"/>
    </location>
</feature>
<dbReference type="EMBL" id="JACEEZ010001718">
    <property type="protein sequence ID" value="KAG0728887.1"/>
    <property type="molecule type" value="Genomic_DNA"/>
</dbReference>
<accession>A0A8J4YKB9</accession>
<gene>
    <name evidence="2" type="ORF">GWK47_031520</name>
</gene>
<dbReference type="AlphaFoldDB" id="A0A8J4YKB9"/>
<proteinExistence type="predicted"/>
<dbReference type="OrthoDB" id="7696210at2759"/>
<feature type="region of interest" description="Disordered" evidence="1">
    <location>
        <begin position="1"/>
        <end position="23"/>
    </location>
</feature>
<evidence type="ECO:0000313" key="2">
    <source>
        <dbReference type="EMBL" id="KAG0728887.1"/>
    </source>
</evidence>
<name>A0A8J4YKB9_CHIOP</name>
<reference evidence="2" key="1">
    <citation type="submission" date="2020-07" db="EMBL/GenBank/DDBJ databases">
        <title>The High-quality genome of the commercially important snow crab, Chionoecetes opilio.</title>
        <authorList>
            <person name="Jeong J.-H."/>
            <person name="Ryu S."/>
        </authorList>
    </citation>
    <scope>NUCLEOTIDE SEQUENCE</scope>
    <source>
        <strain evidence="2">MADBK_172401_WGS</strain>
        <tissue evidence="2">Digestive gland</tissue>
    </source>
</reference>
<keyword evidence="3" id="KW-1185">Reference proteome</keyword>
<feature type="region of interest" description="Disordered" evidence="1">
    <location>
        <begin position="105"/>
        <end position="128"/>
    </location>
</feature>
<sequence>MFRGPVPLDEKEERGLQRLGPLRRPSLRKGLGLRLLSRFKPLDSTSNSSRPSTPTTKSTLRSETSPLSKLSNHLWDVSEELVGLSFFDSDVSCGPKPMVTALRREEFDGEDTASEKVPLQKSRPRSPLEDFVSGRTLHFFRKGTPG</sequence>
<evidence type="ECO:0000313" key="3">
    <source>
        <dbReference type="Proteomes" id="UP000770661"/>
    </source>
</evidence>
<organism evidence="2 3">
    <name type="scientific">Chionoecetes opilio</name>
    <name type="common">Atlantic snow crab</name>
    <name type="synonym">Cancer opilio</name>
    <dbReference type="NCBI Taxonomy" id="41210"/>
    <lineage>
        <taxon>Eukaryota</taxon>
        <taxon>Metazoa</taxon>
        <taxon>Ecdysozoa</taxon>
        <taxon>Arthropoda</taxon>
        <taxon>Crustacea</taxon>
        <taxon>Multicrustacea</taxon>
        <taxon>Malacostraca</taxon>
        <taxon>Eumalacostraca</taxon>
        <taxon>Eucarida</taxon>
        <taxon>Decapoda</taxon>
        <taxon>Pleocyemata</taxon>
        <taxon>Brachyura</taxon>
        <taxon>Eubrachyura</taxon>
        <taxon>Majoidea</taxon>
        <taxon>Majidae</taxon>
        <taxon>Chionoecetes</taxon>
    </lineage>
</organism>
<feature type="region of interest" description="Disordered" evidence="1">
    <location>
        <begin position="38"/>
        <end position="68"/>
    </location>
</feature>